<protein>
    <submittedName>
        <fullName evidence="2">FAD-dependent oxidoreductase</fullName>
    </submittedName>
</protein>
<accession>A0ABW3NKP9</accession>
<dbReference type="Proteomes" id="UP001597041">
    <property type="component" value="Unassembled WGS sequence"/>
</dbReference>
<dbReference type="PRINTS" id="PR00420">
    <property type="entry name" value="RNGMNOXGNASE"/>
</dbReference>
<reference evidence="3" key="1">
    <citation type="journal article" date="2019" name="Int. J. Syst. Evol. Microbiol.">
        <title>The Global Catalogue of Microorganisms (GCM) 10K type strain sequencing project: providing services to taxonomists for standard genome sequencing and annotation.</title>
        <authorList>
            <consortium name="The Broad Institute Genomics Platform"/>
            <consortium name="The Broad Institute Genome Sequencing Center for Infectious Disease"/>
            <person name="Wu L."/>
            <person name="Ma J."/>
        </authorList>
    </citation>
    <scope>NUCLEOTIDE SEQUENCE [LARGE SCALE GENOMIC DNA]</scope>
    <source>
        <strain evidence="3">CCUG 56608</strain>
    </source>
</reference>
<dbReference type="PANTHER" id="PTHR46720">
    <property type="entry name" value="HYDROXYLASE, PUTATIVE (AFU_ORTHOLOGUE AFUA_3G01460)-RELATED"/>
    <property type="match status" value="1"/>
</dbReference>
<evidence type="ECO:0000313" key="3">
    <source>
        <dbReference type="Proteomes" id="UP001597041"/>
    </source>
</evidence>
<evidence type="ECO:0000313" key="2">
    <source>
        <dbReference type="EMBL" id="MFD1067939.1"/>
    </source>
</evidence>
<comment type="caution">
    <text evidence="2">The sequence shown here is derived from an EMBL/GenBank/DDBJ whole genome shotgun (WGS) entry which is preliminary data.</text>
</comment>
<dbReference type="EMBL" id="JBHTKK010000031">
    <property type="protein sequence ID" value="MFD1067939.1"/>
    <property type="molecule type" value="Genomic_DNA"/>
</dbReference>
<gene>
    <name evidence="2" type="ORF">ACFQ19_18185</name>
</gene>
<feature type="domain" description="FAD-binding" evidence="1">
    <location>
        <begin position="4"/>
        <end position="352"/>
    </location>
</feature>
<dbReference type="Pfam" id="PF01494">
    <property type="entry name" value="FAD_binding_3"/>
    <property type="match status" value="1"/>
</dbReference>
<name>A0ABW3NKP9_9BACI</name>
<sequence>MKNKVIIIGGGVAGLAMSLFLKKANIDSVLYEQAKAYRKVGGHFVIHPSGVQMLEILGLSEEIKKNSHHIVDFAVLDKDNKPLFEETELEAELEFEEMPYFINIARFHLIDLLYKEVVSQGIDIQFGKRLEGFTQDAEGVNVTFEDSTEDFGSILIGADGVRSKTRELLFPFPANPLKYLGKTGVYGMIETEKIAKFKEYFTTDKSLIYFHDNFNFFVSKHHPTDEEISWSLISTEPRKIAKKDFEGKPIEELKVDLAARFEGWEMPIQQLIEATDHIIAKQLYRIDLMEHYSHGRVVLIGDALHTADPNAGMGTTLAFEDAMYLAKMLRDYDYEDAFYYFEHDRKPRAEKVFHSANLLDNLELDNVEDYAFFNDGDGTTWDK</sequence>
<dbReference type="InterPro" id="IPR051104">
    <property type="entry name" value="FAD_monoxygenase"/>
</dbReference>
<keyword evidence="3" id="KW-1185">Reference proteome</keyword>
<dbReference type="RefSeq" id="WP_379594107.1">
    <property type="nucleotide sequence ID" value="NZ_JBHTKK010000031.1"/>
</dbReference>
<dbReference type="InterPro" id="IPR036188">
    <property type="entry name" value="FAD/NAD-bd_sf"/>
</dbReference>
<organism evidence="2 3">
    <name type="scientific">Oceanobacillus locisalsi</name>
    <dbReference type="NCBI Taxonomy" id="546107"/>
    <lineage>
        <taxon>Bacteria</taxon>
        <taxon>Bacillati</taxon>
        <taxon>Bacillota</taxon>
        <taxon>Bacilli</taxon>
        <taxon>Bacillales</taxon>
        <taxon>Bacillaceae</taxon>
        <taxon>Oceanobacillus</taxon>
    </lineage>
</organism>
<evidence type="ECO:0000259" key="1">
    <source>
        <dbReference type="Pfam" id="PF01494"/>
    </source>
</evidence>
<dbReference type="SUPFAM" id="SSF51905">
    <property type="entry name" value="FAD/NAD(P)-binding domain"/>
    <property type="match status" value="1"/>
</dbReference>
<proteinExistence type="predicted"/>
<dbReference type="Gene3D" id="3.50.50.60">
    <property type="entry name" value="FAD/NAD(P)-binding domain"/>
    <property type="match status" value="1"/>
</dbReference>
<dbReference type="InterPro" id="IPR002938">
    <property type="entry name" value="FAD-bd"/>
</dbReference>
<dbReference type="PANTHER" id="PTHR46720:SF1">
    <property type="entry name" value="HYDROXYLASE, PUTATIVE (AFU_ORTHOLOGUE AFUA_8G06050)-RELATED"/>
    <property type="match status" value="1"/>
</dbReference>